<keyword evidence="3" id="KW-1185">Reference proteome</keyword>
<dbReference type="EMBL" id="JAUSUG010000020">
    <property type="protein sequence ID" value="MDQ0256843.1"/>
    <property type="molecule type" value="Genomic_DNA"/>
</dbReference>
<dbReference type="Pfam" id="PF03992">
    <property type="entry name" value="ABM"/>
    <property type="match status" value="1"/>
</dbReference>
<evidence type="ECO:0000259" key="1">
    <source>
        <dbReference type="PROSITE" id="PS51725"/>
    </source>
</evidence>
<dbReference type="InterPro" id="IPR050744">
    <property type="entry name" value="AI-2_Isomerase_LsrG"/>
</dbReference>
<comment type="caution">
    <text evidence="2">The sequence shown here is derived from an EMBL/GenBank/DDBJ whole genome shotgun (WGS) entry which is preliminary data.</text>
</comment>
<dbReference type="GO" id="GO:0004497">
    <property type="term" value="F:monooxygenase activity"/>
    <property type="evidence" value="ECO:0007669"/>
    <property type="project" value="UniProtKB-KW"/>
</dbReference>
<evidence type="ECO:0000313" key="3">
    <source>
        <dbReference type="Proteomes" id="UP001230005"/>
    </source>
</evidence>
<dbReference type="Proteomes" id="UP001230005">
    <property type="component" value="Unassembled WGS sequence"/>
</dbReference>
<name>A0ABU0A026_9BACI</name>
<accession>A0ABU0A026</accession>
<keyword evidence="2" id="KW-0560">Oxidoreductase</keyword>
<dbReference type="PANTHER" id="PTHR33336:SF3">
    <property type="entry name" value="ABM DOMAIN-CONTAINING PROTEIN"/>
    <property type="match status" value="1"/>
</dbReference>
<gene>
    <name evidence="2" type="ORF">J2S74_004265</name>
</gene>
<dbReference type="InterPro" id="IPR011008">
    <property type="entry name" value="Dimeric_a/b-barrel"/>
</dbReference>
<evidence type="ECO:0000313" key="2">
    <source>
        <dbReference type="EMBL" id="MDQ0256843.1"/>
    </source>
</evidence>
<keyword evidence="2" id="KW-0503">Monooxygenase</keyword>
<dbReference type="PANTHER" id="PTHR33336">
    <property type="entry name" value="QUINOL MONOOXYGENASE YGIN-RELATED"/>
    <property type="match status" value="1"/>
</dbReference>
<dbReference type="SUPFAM" id="SSF54909">
    <property type="entry name" value="Dimeric alpha+beta barrel"/>
    <property type="match status" value="1"/>
</dbReference>
<dbReference type="PROSITE" id="PS51725">
    <property type="entry name" value="ABM"/>
    <property type="match status" value="1"/>
</dbReference>
<proteinExistence type="predicted"/>
<dbReference type="Gene3D" id="3.30.70.100">
    <property type="match status" value="1"/>
</dbReference>
<feature type="domain" description="ABM" evidence="1">
    <location>
        <begin position="2"/>
        <end position="91"/>
    </location>
</feature>
<protein>
    <submittedName>
        <fullName evidence="2">Quinol monooxygenase YgiN</fullName>
    </submittedName>
</protein>
<organism evidence="2 3">
    <name type="scientific">Evansella vedderi</name>
    <dbReference type="NCBI Taxonomy" id="38282"/>
    <lineage>
        <taxon>Bacteria</taxon>
        <taxon>Bacillati</taxon>
        <taxon>Bacillota</taxon>
        <taxon>Bacilli</taxon>
        <taxon>Bacillales</taxon>
        <taxon>Bacillaceae</taxon>
        <taxon>Evansella</taxon>
    </lineage>
</organism>
<sequence>MNIIHAHLKIRPEYREQFLTHVQALIRGSQGEEGNISYELYEHTNEPNTFVMVEEWKDMESIHFHNATSHFKEFGEIAKDFFQEPPRVVTFEASPTSQ</sequence>
<dbReference type="RefSeq" id="WP_307329605.1">
    <property type="nucleotide sequence ID" value="NZ_JAUSUG010000020.1"/>
</dbReference>
<dbReference type="InterPro" id="IPR007138">
    <property type="entry name" value="ABM_dom"/>
</dbReference>
<reference evidence="2 3" key="1">
    <citation type="submission" date="2023-07" db="EMBL/GenBank/DDBJ databases">
        <title>Genomic Encyclopedia of Type Strains, Phase IV (KMG-IV): sequencing the most valuable type-strain genomes for metagenomic binning, comparative biology and taxonomic classification.</title>
        <authorList>
            <person name="Goeker M."/>
        </authorList>
    </citation>
    <scope>NUCLEOTIDE SEQUENCE [LARGE SCALE GENOMIC DNA]</scope>
    <source>
        <strain evidence="2 3">DSM 9768</strain>
    </source>
</reference>